<reference evidence="1 2" key="1">
    <citation type="submission" date="2017-06" db="EMBL/GenBank/DDBJ databases">
        <title>Global population genomics of the pathogenic fungus Cryptococcus neoformans var. grubii.</title>
        <authorList>
            <person name="Cuomo C."/>
            <person name="Litvintseva A."/>
            <person name="Chen Y."/>
            <person name="Young S."/>
            <person name="Zeng Q."/>
            <person name="Chapman S."/>
            <person name="Gujja S."/>
            <person name="Saif S."/>
            <person name="Birren B."/>
        </authorList>
    </citation>
    <scope>NUCLEOTIDE SEQUENCE [LARGE SCALE GENOMIC DNA]</scope>
    <source>
        <strain evidence="1 2">Tu259-1</strain>
    </source>
</reference>
<dbReference type="Proteomes" id="UP000199727">
    <property type="component" value="Unassembled WGS sequence"/>
</dbReference>
<proteinExistence type="predicted"/>
<evidence type="ECO:0000313" key="2">
    <source>
        <dbReference type="Proteomes" id="UP000199727"/>
    </source>
</evidence>
<gene>
    <name evidence="1" type="ORF">C361_04399</name>
</gene>
<name>A0A854QAW7_CRYNE</name>
<organism evidence="1 2">
    <name type="scientific">Cryptococcus neoformans Tu259-1</name>
    <dbReference type="NCBI Taxonomy" id="1230072"/>
    <lineage>
        <taxon>Eukaryota</taxon>
        <taxon>Fungi</taxon>
        <taxon>Dikarya</taxon>
        <taxon>Basidiomycota</taxon>
        <taxon>Agaricomycotina</taxon>
        <taxon>Tremellomycetes</taxon>
        <taxon>Tremellales</taxon>
        <taxon>Cryptococcaceae</taxon>
        <taxon>Cryptococcus</taxon>
        <taxon>Cryptococcus neoformans species complex</taxon>
    </lineage>
</organism>
<protein>
    <submittedName>
        <fullName evidence="1">Uncharacterized protein</fullName>
    </submittedName>
</protein>
<comment type="caution">
    <text evidence="1">The sequence shown here is derived from an EMBL/GenBank/DDBJ whole genome shotgun (WGS) entry which is preliminary data.</text>
</comment>
<dbReference type="AlphaFoldDB" id="A0A854QAW7"/>
<accession>A0A854QAW7</accession>
<sequence>MVSTPRNRTHQSVVVTAQICSSFLWQLSACMKMYRRAPAGNTTKRYLVGGVPYGATAAMDFLPAPVSELLP</sequence>
<dbReference type="EMBL" id="AMKT01000056">
    <property type="protein sequence ID" value="OXG18277.1"/>
    <property type="molecule type" value="Genomic_DNA"/>
</dbReference>
<evidence type="ECO:0000313" key="1">
    <source>
        <dbReference type="EMBL" id="OXG18277.1"/>
    </source>
</evidence>